<keyword evidence="3" id="KW-1185">Reference proteome</keyword>
<organism evidence="2 3">
    <name type="scientific">Nephila pilipes</name>
    <name type="common">Giant wood spider</name>
    <name type="synonym">Nephila maculata</name>
    <dbReference type="NCBI Taxonomy" id="299642"/>
    <lineage>
        <taxon>Eukaryota</taxon>
        <taxon>Metazoa</taxon>
        <taxon>Ecdysozoa</taxon>
        <taxon>Arthropoda</taxon>
        <taxon>Chelicerata</taxon>
        <taxon>Arachnida</taxon>
        <taxon>Araneae</taxon>
        <taxon>Araneomorphae</taxon>
        <taxon>Entelegynae</taxon>
        <taxon>Araneoidea</taxon>
        <taxon>Nephilidae</taxon>
        <taxon>Nephila</taxon>
    </lineage>
</organism>
<gene>
    <name evidence="2" type="ORF">NPIL_112741</name>
</gene>
<feature type="transmembrane region" description="Helical" evidence="1">
    <location>
        <begin position="47"/>
        <end position="65"/>
    </location>
</feature>
<keyword evidence="1" id="KW-1133">Transmembrane helix</keyword>
<dbReference type="AlphaFoldDB" id="A0A8X6TBA6"/>
<sequence length="80" mass="8540">MASPDPSWSLTSLVLRNFGREGSLDARCTSALSVAVSSFLLLDPTPVPAVVVVCVFFDTCCYVLLSSCVCAEDLFCSNEL</sequence>
<evidence type="ECO:0000256" key="1">
    <source>
        <dbReference type="SAM" id="Phobius"/>
    </source>
</evidence>
<protein>
    <submittedName>
        <fullName evidence="2">Uncharacterized protein</fullName>
    </submittedName>
</protein>
<reference evidence="2" key="1">
    <citation type="submission" date="2020-08" db="EMBL/GenBank/DDBJ databases">
        <title>Multicomponent nature underlies the extraordinary mechanical properties of spider dragline silk.</title>
        <authorList>
            <person name="Kono N."/>
            <person name="Nakamura H."/>
            <person name="Mori M."/>
            <person name="Yoshida Y."/>
            <person name="Ohtoshi R."/>
            <person name="Malay A.D."/>
            <person name="Moran D.A.P."/>
            <person name="Tomita M."/>
            <person name="Numata K."/>
            <person name="Arakawa K."/>
        </authorList>
    </citation>
    <scope>NUCLEOTIDE SEQUENCE</scope>
</reference>
<name>A0A8X6TBA6_NEPPI</name>
<comment type="caution">
    <text evidence="2">The sequence shown here is derived from an EMBL/GenBank/DDBJ whole genome shotgun (WGS) entry which is preliminary data.</text>
</comment>
<evidence type="ECO:0000313" key="2">
    <source>
        <dbReference type="EMBL" id="GFS91859.1"/>
    </source>
</evidence>
<proteinExistence type="predicted"/>
<accession>A0A8X6TBA6</accession>
<dbReference type="Proteomes" id="UP000887013">
    <property type="component" value="Unassembled WGS sequence"/>
</dbReference>
<keyword evidence="1" id="KW-0472">Membrane</keyword>
<dbReference type="EMBL" id="BMAW01099822">
    <property type="protein sequence ID" value="GFS91859.1"/>
    <property type="molecule type" value="Genomic_DNA"/>
</dbReference>
<keyword evidence="1" id="KW-0812">Transmembrane</keyword>
<evidence type="ECO:0000313" key="3">
    <source>
        <dbReference type="Proteomes" id="UP000887013"/>
    </source>
</evidence>